<reference evidence="3 4" key="1">
    <citation type="submission" date="2016-11" db="EMBL/GenBank/DDBJ databases">
        <title>Comparison of Traditional DNA-DNA Hybridization with In Silico Genomic Analysis.</title>
        <authorList>
            <person name="Nicholson A.C."/>
            <person name="Sammons S."/>
            <person name="Humrighouse B.W."/>
            <person name="Graziano J."/>
            <person name="Lasker B."/>
            <person name="Whitney A.M."/>
            <person name="Mcquiston J.R."/>
        </authorList>
    </citation>
    <scope>NUCLEOTIDE SEQUENCE [LARGE SCALE GENOMIC DNA]</scope>
    <source>
        <strain evidence="1 4">H1892</strain>
        <strain evidence="2 3">H2381</strain>
    </source>
</reference>
<evidence type="ECO:0000313" key="3">
    <source>
        <dbReference type="Proteomes" id="UP000196640"/>
    </source>
</evidence>
<proteinExistence type="predicted"/>
<dbReference type="Proteomes" id="UP000214673">
    <property type="component" value="Unassembled WGS sequence"/>
</dbReference>
<evidence type="ECO:0000313" key="4">
    <source>
        <dbReference type="Proteomes" id="UP000214673"/>
    </source>
</evidence>
<protein>
    <submittedName>
        <fullName evidence="2">Uncharacterized protein</fullName>
    </submittedName>
</protein>
<dbReference type="EMBL" id="NIPV01000035">
    <property type="protein sequence ID" value="OWJ75615.1"/>
    <property type="molecule type" value="Genomic_DNA"/>
</dbReference>
<comment type="caution">
    <text evidence="2">The sequence shown here is derived from an EMBL/GenBank/DDBJ whole genome shotgun (WGS) entry which is preliminary data.</text>
</comment>
<evidence type="ECO:0000313" key="2">
    <source>
        <dbReference type="EMBL" id="OWJ85626.1"/>
    </source>
</evidence>
<dbReference type="AlphaFoldDB" id="A0A212AW25"/>
<accession>A0A212AW25</accession>
<dbReference type="EMBL" id="NIPX01000003">
    <property type="protein sequence ID" value="OWJ85626.1"/>
    <property type="molecule type" value="Genomic_DNA"/>
</dbReference>
<dbReference type="Proteomes" id="UP000196640">
    <property type="component" value="Unassembled WGS sequence"/>
</dbReference>
<organism evidence="2 3">
    <name type="scientific">Haematobacter missouriensis</name>
    <dbReference type="NCBI Taxonomy" id="366616"/>
    <lineage>
        <taxon>Bacteria</taxon>
        <taxon>Pseudomonadati</taxon>
        <taxon>Pseudomonadota</taxon>
        <taxon>Alphaproteobacteria</taxon>
        <taxon>Rhodobacterales</taxon>
        <taxon>Paracoccaceae</taxon>
        <taxon>Haematobacter</taxon>
    </lineage>
</organism>
<sequence>MSWLLKSLQALKWDRSKSDDIWTALVGSRPDFAISRASVRYFKIFRQPVRQTAGFRHGR</sequence>
<keyword evidence="4" id="KW-1185">Reference proteome</keyword>
<gene>
    <name evidence="2" type="ORF">CDV52_04540</name>
    <name evidence="1" type="ORF">CDV53_09980</name>
</gene>
<name>A0A212AW25_9RHOB</name>
<evidence type="ECO:0000313" key="1">
    <source>
        <dbReference type="EMBL" id="OWJ75615.1"/>
    </source>
</evidence>